<comment type="caution">
    <text evidence="2">The sequence shown here is derived from an EMBL/GenBank/DDBJ whole genome shotgun (WGS) entry which is preliminary data.</text>
</comment>
<evidence type="ECO:0000256" key="1">
    <source>
        <dbReference type="SAM" id="MobiDB-lite"/>
    </source>
</evidence>
<protein>
    <recommendedName>
        <fullName evidence="4">Zinc finger, CCHC-type</fullName>
    </recommendedName>
</protein>
<reference evidence="2" key="2">
    <citation type="submission" date="2022-01" db="EMBL/GenBank/DDBJ databases">
        <authorList>
            <person name="Yamashiro T."/>
            <person name="Shiraishi A."/>
            <person name="Satake H."/>
            <person name="Nakayama K."/>
        </authorList>
    </citation>
    <scope>NUCLEOTIDE SEQUENCE</scope>
</reference>
<organism evidence="2 3">
    <name type="scientific">Tanacetum coccineum</name>
    <dbReference type="NCBI Taxonomy" id="301880"/>
    <lineage>
        <taxon>Eukaryota</taxon>
        <taxon>Viridiplantae</taxon>
        <taxon>Streptophyta</taxon>
        <taxon>Embryophyta</taxon>
        <taxon>Tracheophyta</taxon>
        <taxon>Spermatophyta</taxon>
        <taxon>Magnoliopsida</taxon>
        <taxon>eudicotyledons</taxon>
        <taxon>Gunneridae</taxon>
        <taxon>Pentapetalae</taxon>
        <taxon>asterids</taxon>
        <taxon>campanulids</taxon>
        <taxon>Asterales</taxon>
        <taxon>Asteraceae</taxon>
        <taxon>Asteroideae</taxon>
        <taxon>Anthemideae</taxon>
        <taxon>Anthemidinae</taxon>
        <taxon>Tanacetum</taxon>
    </lineage>
</organism>
<feature type="compositionally biased region" description="Basic and acidic residues" evidence="1">
    <location>
        <begin position="219"/>
        <end position="233"/>
    </location>
</feature>
<feature type="region of interest" description="Disordered" evidence="1">
    <location>
        <begin position="198"/>
        <end position="253"/>
    </location>
</feature>
<keyword evidence="3" id="KW-1185">Reference proteome</keyword>
<feature type="compositionally biased region" description="Basic and acidic residues" evidence="1">
    <location>
        <begin position="198"/>
        <end position="210"/>
    </location>
</feature>
<proteinExistence type="predicted"/>
<evidence type="ECO:0000313" key="3">
    <source>
        <dbReference type="Proteomes" id="UP001151760"/>
    </source>
</evidence>
<gene>
    <name evidence="2" type="ORF">Tco_1031058</name>
</gene>
<reference evidence="2" key="1">
    <citation type="journal article" date="2022" name="Int. J. Mol. Sci.">
        <title>Draft Genome of Tanacetum Coccineum: Genomic Comparison of Closely Related Tanacetum-Family Plants.</title>
        <authorList>
            <person name="Yamashiro T."/>
            <person name="Shiraishi A."/>
            <person name="Nakayama K."/>
            <person name="Satake H."/>
        </authorList>
    </citation>
    <scope>NUCLEOTIDE SEQUENCE</scope>
</reference>
<sequence>MGRSYYSFSCPILSTENECKIRNDILMFQQHQGESLSEAWTRFKDLLQEVLHHGIDLWLQVKIFYDHVNPATRRTTDQSVGGPRNFNEATNAWKDKPNFNWARAQTFTSPQTGSLSTYFSSYQTKLEKALSDFDSRQERRLSSLGTQLEQQQDDMISKINNLWKAVFEKLDDTPTPDTAGNFMAHMNLASTDRIEKEKLRNEESEAKEEGSMNPNETECNDHKRIVEAKKEVGDESVEELEEETKEEGEDDPEYFDTFSTMEELGYHEWLLKNPRPSGALVSV</sequence>
<name>A0ABQ5G9T7_9ASTR</name>
<dbReference type="EMBL" id="BQNB010018195">
    <property type="protein sequence ID" value="GJT71772.1"/>
    <property type="molecule type" value="Genomic_DNA"/>
</dbReference>
<evidence type="ECO:0008006" key="4">
    <source>
        <dbReference type="Google" id="ProtNLM"/>
    </source>
</evidence>
<accession>A0ABQ5G9T7</accession>
<dbReference type="Proteomes" id="UP001151760">
    <property type="component" value="Unassembled WGS sequence"/>
</dbReference>
<feature type="compositionally biased region" description="Acidic residues" evidence="1">
    <location>
        <begin position="234"/>
        <end position="253"/>
    </location>
</feature>
<evidence type="ECO:0000313" key="2">
    <source>
        <dbReference type="EMBL" id="GJT71772.1"/>
    </source>
</evidence>